<dbReference type="Pfam" id="PF20765">
    <property type="entry name" value="Phage_tail_terminator_8"/>
    <property type="match status" value="1"/>
</dbReference>
<evidence type="ECO:0000313" key="2">
    <source>
        <dbReference type="Proteomes" id="UP000304148"/>
    </source>
</evidence>
<dbReference type="InterPro" id="IPR049254">
    <property type="entry name" value="Phage_tail_terminator"/>
</dbReference>
<name>A0A383RD37_PAEAL</name>
<dbReference type="EMBL" id="LS992241">
    <property type="protein sequence ID" value="SYX84611.1"/>
    <property type="molecule type" value="Genomic_DNA"/>
</dbReference>
<evidence type="ECO:0008006" key="3">
    <source>
        <dbReference type="Google" id="ProtNLM"/>
    </source>
</evidence>
<reference evidence="2" key="1">
    <citation type="submission" date="2018-08" db="EMBL/GenBank/DDBJ databases">
        <authorList>
            <person name="Chevrot R."/>
        </authorList>
    </citation>
    <scope>NUCLEOTIDE SEQUENCE [LARGE SCALE GENOMIC DNA]</scope>
</reference>
<dbReference type="RefSeq" id="WP_232055615.1">
    <property type="nucleotide sequence ID" value="NZ_LS992241.1"/>
</dbReference>
<evidence type="ECO:0000313" key="1">
    <source>
        <dbReference type="EMBL" id="SYX84611.1"/>
    </source>
</evidence>
<gene>
    <name evidence="1" type="ORF">PBLR_13033</name>
</gene>
<dbReference type="AlphaFoldDB" id="A0A383RD37"/>
<accession>A0A383RD37</accession>
<proteinExistence type="predicted"/>
<dbReference type="Proteomes" id="UP000304148">
    <property type="component" value="Chromosome"/>
</dbReference>
<organism evidence="1 2">
    <name type="scientific">Paenibacillus alvei</name>
    <name type="common">Bacillus alvei</name>
    <dbReference type="NCBI Taxonomy" id="44250"/>
    <lineage>
        <taxon>Bacteria</taxon>
        <taxon>Bacillati</taxon>
        <taxon>Bacillota</taxon>
        <taxon>Bacilli</taxon>
        <taxon>Bacillales</taxon>
        <taxon>Paenibacillaceae</taxon>
        <taxon>Paenibacillus</taxon>
    </lineage>
</organism>
<sequence>MVTINDVRSGVISALAKHFPDMDIYGEEIKQGLEEPCFFVKLFPVKQDRMQGRRYSRYHSFDIHYFPLSQVDANEEMFEVAEKLLDHMEYIEVAGSPCRGKNMEHEIVDGILHFKVDYDFHVVRQKKDEPVMKTLDQKGLIK</sequence>
<protein>
    <recommendedName>
        <fullName evidence="3">Phage protein</fullName>
    </recommendedName>
</protein>